<dbReference type="PANTHER" id="PTHR11078">
    <property type="entry name" value="N UTILIZATION SUBSTANCE PROTEIN B-RELATED"/>
    <property type="match status" value="1"/>
</dbReference>
<dbReference type="RefSeq" id="WP_186503147.1">
    <property type="nucleotide sequence ID" value="NZ_JACOGK010000018.1"/>
</dbReference>
<dbReference type="SUPFAM" id="SSF48013">
    <property type="entry name" value="NusB-like"/>
    <property type="match status" value="1"/>
</dbReference>
<dbReference type="InterPro" id="IPR006027">
    <property type="entry name" value="NusB_RsmB_TIM44"/>
</dbReference>
<evidence type="ECO:0000256" key="2">
    <source>
        <dbReference type="ARBA" id="ARBA00022814"/>
    </source>
</evidence>
<dbReference type="HAMAP" id="MF_00073">
    <property type="entry name" value="NusB"/>
    <property type="match status" value="1"/>
</dbReference>
<evidence type="ECO:0000256" key="5">
    <source>
        <dbReference type="ARBA" id="ARBA00023163"/>
    </source>
</evidence>
<dbReference type="EMBL" id="JACOGK010000018">
    <property type="protein sequence ID" value="MBC3536991.1"/>
    <property type="molecule type" value="Genomic_DNA"/>
</dbReference>
<name>A0ABR6VLA8_9FIRM</name>
<keyword evidence="2 6" id="KW-0889">Transcription antitermination</keyword>
<evidence type="ECO:0000259" key="7">
    <source>
        <dbReference type="Pfam" id="PF01029"/>
    </source>
</evidence>
<evidence type="ECO:0000256" key="3">
    <source>
        <dbReference type="ARBA" id="ARBA00022884"/>
    </source>
</evidence>
<comment type="caution">
    <text evidence="8">The sequence shown here is derived from an EMBL/GenBank/DDBJ whole genome shotgun (WGS) entry which is preliminary data.</text>
</comment>
<keyword evidence="3 6" id="KW-0694">RNA-binding</keyword>
<feature type="domain" description="NusB/RsmB/TIM44" evidence="7">
    <location>
        <begin position="10"/>
        <end position="147"/>
    </location>
</feature>
<keyword evidence="5 6" id="KW-0804">Transcription</keyword>
<dbReference type="InterPro" id="IPR035926">
    <property type="entry name" value="NusB-like_sf"/>
</dbReference>
<dbReference type="InterPro" id="IPR011605">
    <property type="entry name" value="NusB_fam"/>
</dbReference>
<dbReference type="Pfam" id="PF01029">
    <property type="entry name" value="NusB"/>
    <property type="match status" value="1"/>
</dbReference>
<accession>A0ABR6VLA8</accession>
<keyword evidence="9" id="KW-1185">Reference proteome</keyword>
<evidence type="ECO:0000313" key="9">
    <source>
        <dbReference type="Proteomes" id="UP000606870"/>
    </source>
</evidence>
<evidence type="ECO:0000256" key="4">
    <source>
        <dbReference type="ARBA" id="ARBA00023015"/>
    </source>
</evidence>
<dbReference type="Proteomes" id="UP000606870">
    <property type="component" value="Unassembled WGS sequence"/>
</dbReference>
<dbReference type="Gene3D" id="1.10.940.10">
    <property type="entry name" value="NusB-like"/>
    <property type="match status" value="1"/>
</dbReference>
<gene>
    <name evidence="6 8" type="primary">nusB</name>
    <name evidence="8" type="ORF">H8J70_06985</name>
</gene>
<keyword evidence="4 6" id="KW-0805">Transcription regulation</keyword>
<comment type="function">
    <text evidence="6">Involved in transcription antitermination. Required for transcription of ribosomal RNA (rRNA) genes. Binds specifically to the boxA antiterminator sequence of the ribosomal RNA (rrn) operons.</text>
</comment>
<evidence type="ECO:0000256" key="6">
    <source>
        <dbReference type="HAMAP-Rule" id="MF_00073"/>
    </source>
</evidence>
<sequence length="151" mass="17122">MSKHTKGTRHRARQRALEILFSREFHEENDIQYAENEILRSGAAEDETDDEVVLAAENEYCEYLVTTTTAHVAEFDAIIQSLSKKWDLSQINRANKNIMRLALCELIYPKEAGLAASIVINEAIVLAREYSDDQSARFVNGILGAYTKERA</sequence>
<dbReference type="NCBIfam" id="TIGR01951">
    <property type="entry name" value="nusB"/>
    <property type="match status" value="1"/>
</dbReference>
<dbReference type="PANTHER" id="PTHR11078:SF3">
    <property type="entry name" value="ANTITERMINATION NUSB DOMAIN-CONTAINING PROTEIN"/>
    <property type="match status" value="1"/>
</dbReference>
<evidence type="ECO:0000256" key="1">
    <source>
        <dbReference type="ARBA" id="ARBA00005952"/>
    </source>
</evidence>
<protein>
    <recommendedName>
        <fullName evidence="6">Transcription antitermination protein NusB</fullName>
    </recommendedName>
    <alternativeName>
        <fullName evidence="6">Antitermination factor NusB</fullName>
    </alternativeName>
</protein>
<evidence type="ECO:0000313" key="8">
    <source>
        <dbReference type="EMBL" id="MBC3536991.1"/>
    </source>
</evidence>
<organism evidence="8 9">
    <name type="scientific">Megasphaera hominis</name>
    <dbReference type="NCBI Taxonomy" id="159836"/>
    <lineage>
        <taxon>Bacteria</taxon>
        <taxon>Bacillati</taxon>
        <taxon>Bacillota</taxon>
        <taxon>Negativicutes</taxon>
        <taxon>Veillonellales</taxon>
        <taxon>Veillonellaceae</taxon>
        <taxon>Megasphaera</taxon>
    </lineage>
</organism>
<comment type="similarity">
    <text evidence="1 6">Belongs to the NusB family.</text>
</comment>
<proteinExistence type="inferred from homology"/>
<reference evidence="8 9" key="1">
    <citation type="submission" date="2020-08" db="EMBL/GenBank/DDBJ databases">
        <authorList>
            <person name="Liu C."/>
            <person name="Sun Q."/>
        </authorList>
    </citation>
    <scope>NUCLEOTIDE SEQUENCE [LARGE SCALE GENOMIC DNA]</scope>
    <source>
        <strain evidence="8 9">NSJ-59</strain>
    </source>
</reference>